<keyword evidence="3" id="KW-1185">Reference proteome</keyword>
<protein>
    <recommendedName>
        <fullName evidence="1">Hedgehog/Intein (Hint) domain-containing protein</fullName>
    </recommendedName>
</protein>
<evidence type="ECO:0000313" key="2">
    <source>
        <dbReference type="EMBL" id="SLN13725.1"/>
    </source>
</evidence>
<feature type="domain" description="Hedgehog/Intein (Hint)" evidence="1">
    <location>
        <begin position="165"/>
        <end position="311"/>
    </location>
</feature>
<dbReference type="Pfam" id="PF13403">
    <property type="entry name" value="Hint_2"/>
    <property type="match status" value="1"/>
</dbReference>
<dbReference type="InterPro" id="IPR036844">
    <property type="entry name" value="Hint_dom_sf"/>
</dbReference>
<dbReference type="AlphaFoldDB" id="A0A1X6Y8R8"/>
<gene>
    <name evidence="2" type="ORF">ROH8110_00261</name>
</gene>
<sequence length="381" mass="41768">MPNYNLMLYNTNSVTQYSETNFLSTPEASFFPNSSTGDNDADGATVTFGNLNGDVITVNDNDSVFGDGDVGLIGGQTSTSSTTLFNLDGGIEPEYAYTLTDPGTGESFRIYAITATTLLLGNTVVGFASERPIDPTVTYNVSYDIPPFLGSTADSDPSVAFSSLICFVRGSLIDTSRGPVAIEDLGPGDPVVTLDHGCQPIRWIGRRRLSHTELKGASHMYPVRIRAGCLGEALPNKDLMVSQQHRMLVRSTIVKRMFACGEVLVAAKHLLALDGVEIVEDLEEVEYYHLLFDQHEIIFGNGAPTESLYTGPVAMRSLCPQSRNEILELFPELKYMTEPPRPIRQFSSARKGQHLAERHRRNRKAVVEIETARRDAPQPVT</sequence>
<dbReference type="InterPro" id="IPR028992">
    <property type="entry name" value="Hedgehog/Intein_dom"/>
</dbReference>
<evidence type="ECO:0000259" key="1">
    <source>
        <dbReference type="Pfam" id="PF13403"/>
    </source>
</evidence>
<evidence type="ECO:0000313" key="3">
    <source>
        <dbReference type="Proteomes" id="UP000193207"/>
    </source>
</evidence>
<organism evidence="2 3">
    <name type="scientific">Roseovarius halotolerans</name>
    <dbReference type="NCBI Taxonomy" id="505353"/>
    <lineage>
        <taxon>Bacteria</taxon>
        <taxon>Pseudomonadati</taxon>
        <taxon>Pseudomonadota</taxon>
        <taxon>Alphaproteobacteria</taxon>
        <taxon>Rhodobacterales</taxon>
        <taxon>Roseobacteraceae</taxon>
        <taxon>Roseovarius</taxon>
    </lineage>
</organism>
<dbReference type="Proteomes" id="UP000193207">
    <property type="component" value="Unassembled WGS sequence"/>
</dbReference>
<dbReference type="SUPFAM" id="SSF51294">
    <property type="entry name" value="Hedgehog/intein (Hint) domain"/>
    <property type="match status" value="1"/>
</dbReference>
<dbReference type="RefSeq" id="WP_245962777.1">
    <property type="nucleotide sequence ID" value="NZ_FWFU01000001.1"/>
</dbReference>
<dbReference type="Gene3D" id="2.170.16.10">
    <property type="entry name" value="Hedgehog/Intein (Hint) domain"/>
    <property type="match status" value="1"/>
</dbReference>
<accession>A0A1X6Y8R8</accession>
<reference evidence="2 3" key="1">
    <citation type="submission" date="2017-03" db="EMBL/GenBank/DDBJ databases">
        <authorList>
            <person name="Afonso C.L."/>
            <person name="Miller P.J."/>
            <person name="Scott M.A."/>
            <person name="Spackman E."/>
            <person name="Goraichik I."/>
            <person name="Dimitrov K.M."/>
            <person name="Suarez D.L."/>
            <person name="Swayne D.E."/>
        </authorList>
    </citation>
    <scope>NUCLEOTIDE SEQUENCE [LARGE SCALE GENOMIC DNA]</scope>
    <source>
        <strain evidence="2 3">CECT 8110</strain>
    </source>
</reference>
<dbReference type="EMBL" id="FWFU01000001">
    <property type="protein sequence ID" value="SLN13725.1"/>
    <property type="molecule type" value="Genomic_DNA"/>
</dbReference>
<proteinExistence type="predicted"/>
<name>A0A1X6Y8R8_9RHOB</name>